<reference evidence="5 6" key="1">
    <citation type="journal article" date="2013" name="PLoS Genet.">
        <title>Distinctive expansion of potential virulence genes in the genome of the oomycete fish pathogen Saprolegnia parasitica.</title>
        <authorList>
            <person name="Jiang R.H."/>
            <person name="de Bruijn I."/>
            <person name="Haas B.J."/>
            <person name="Belmonte R."/>
            <person name="Lobach L."/>
            <person name="Christie J."/>
            <person name="van den Ackerveken G."/>
            <person name="Bottin A."/>
            <person name="Bulone V."/>
            <person name="Diaz-Moreno S.M."/>
            <person name="Dumas B."/>
            <person name="Fan L."/>
            <person name="Gaulin E."/>
            <person name="Govers F."/>
            <person name="Grenville-Briggs L.J."/>
            <person name="Horner N.R."/>
            <person name="Levin J.Z."/>
            <person name="Mammella M."/>
            <person name="Meijer H.J."/>
            <person name="Morris P."/>
            <person name="Nusbaum C."/>
            <person name="Oome S."/>
            <person name="Phillips A.J."/>
            <person name="van Rooyen D."/>
            <person name="Rzeszutek E."/>
            <person name="Saraiva M."/>
            <person name="Secombes C.J."/>
            <person name="Seidl M.F."/>
            <person name="Snel B."/>
            <person name="Stassen J.H."/>
            <person name="Sykes S."/>
            <person name="Tripathy S."/>
            <person name="van den Berg H."/>
            <person name="Vega-Arreguin J.C."/>
            <person name="Wawra S."/>
            <person name="Young S.K."/>
            <person name="Zeng Q."/>
            <person name="Dieguez-Uribeondo J."/>
            <person name="Russ C."/>
            <person name="Tyler B.M."/>
            <person name="van West P."/>
        </authorList>
    </citation>
    <scope>NUCLEOTIDE SEQUENCE [LARGE SCALE GENOMIC DNA]</scope>
    <source>
        <strain evidence="5 6">CBS 223.65</strain>
    </source>
</reference>
<dbReference type="InterPro" id="IPR036291">
    <property type="entry name" value="NAD(P)-bd_dom_sf"/>
</dbReference>
<dbReference type="SUPFAM" id="SSF51735">
    <property type="entry name" value="NAD(P)-binding Rossmann-fold domains"/>
    <property type="match status" value="1"/>
</dbReference>
<dbReference type="GeneID" id="24129104"/>
<dbReference type="EMBL" id="KK583216">
    <property type="protein sequence ID" value="KDO27511.1"/>
    <property type="molecule type" value="Genomic_DNA"/>
</dbReference>
<dbReference type="InterPro" id="IPR027417">
    <property type="entry name" value="P-loop_NTPase"/>
</dbReference>
<dbReference type="Pfam" id="PF05186">
    <property type="entry name" value="Dpy-30"/>
    <property type="match status" value="1"/>
</dbReference>
<dbReference type="Gene3D" id="3.40.50.720">
    <property type="entry name" value="NAD(P)-binding Rossmann-like Domain"/>
    <property type="match status" value="1"/>
</dbReference>
<dbReference type="Proteomes" id="UP000030745">
    <property type="component" value="Unassembled WGS sequence"/>
</dbReference>
<feature type="region of interest" description="Disordered" evidence="4">
    <location>
        <begin position="588"/>
        <end position="612"/>
    </location>
</feature>
<feature type="region of interest" description="Disordered" evidence="4">
    <location>
        <begin position="435"/>
        <end position="484"/>
    </location>
</feature>
<dbReference type="PANTHER" id="PTHR23359">
    <property type="entry name" value="NUCLEOTIDE KINASE"/>
    <property type="match status" value="1"/>
</dbReference>
<organism evidence="5 6">
    <name type="scientific">Saprolegnia parasitica (strain CBS 223.65)</name>
    <dbReference type="NCBI Taxonomy" id="695850"/>
    <lineage>
        <taxon>Eukaryota</taxon>
        <taxon>Sar</taxon>
        <taxon>Stramenopiles</taxon>
        <taxon>Oomycota</taxon>
        <taxon>Saprolegniomycetes</taxon>
        <taxon>Saprolegniales</taxon>
        <taxon>Saprolegniaceae</taxon>
        <taxon>Saprolegnia</taxon>
    </lineage>
</organism>
<dbReference type="InterPro" id="IPR007858">
    <property type="entry name" value="Dpy-30_motif"/>
</dbReference>
<evidence type="ECO:0000256" key="1">
    <source>
        <dbReference type="ARBA" id="ARBA00022679"/>
    </source>
</evidence>
<gene>
    <name evidence="5" type="ORF">SPRG_06778</name>
</gene>
<protein>
    <recommendedName>
        <fullName evidence="7">Adenylate kinase</fullName>
    </recommendedName>
</protein>
<dbReference type="OrthoDB" id="10262413at2759"/>
<evidence type="ECO:0000256" key="3">
    <source>
        <dbReference type="ARBA" id="ARBA00022777"/>
    </source>
</evidence>
<keyword evidence="3" id="KW-0418">Kinase</keyword>
<dbReference type="InterPro" id="IPR047499">
    <property type="entry name" value="DD_AK7"/>
</dbReference>
<keyword evidence="6" id="KW-1185">Reference proteome</keyword>
<dbReference type="VEuPathDB" id="FungiDB:SPRG_06778"/>
<keyword evidence="1" id="KW-0808">Transferase</keyword>
<dbReference type="RefSeq" id="XP_012201638.1">
    <property type="nucleotide sequence ID" value="XM_012346248.1"/>
</dbReference>
<dbReference type="GO" id="GO:0019205">
    <property type="term" value="F:nucleobase-containing compound kinase activity"/>
    <property type="evidence" value="ECO:0007669"/>
    <property type="project" value="InterPro"/>
</dbReference>
<name>A0A067CLS9_SAPPC</name>
<sequence length="697" mass="76165">MRVFIGNLSSPLGIEVARCLRSCEVVGAVESLKQAQATKKRLIENRDPELGEGLEGADAFVESPVVAASDKHNVSVLLKRCHVAVYSIVDDPDGTLEALKAFADSSDDGPKLFVAVSSVLTWAKTPMPPKQDDWKGHKEIDFKTRKPARKYAEYKAVETQVLSAKRDGLATMVVAAGMIYGGAASSLHYLLREAWLNPDTDLVVPSVSGLGGANKLPMICLYDLATIVAAVATTASPPPAPYMLALDKAAPTLREVCAAISSTLGNGNLRDLSPPEAEELLLTERSMVHLQLNQVFEMEGSALEALDIEWKFESGIVANMDAIVLDYIKVMDLRPLRVVVLGPPRVGKSTLAASLAKTYYLPHLSPASIALELLNTAKLNEPLLTLKEEVKKYKLELVNLPLALATDLLRWRLSMPVCRNQGYVLDGAPISVEQAKTLFPPPKPPAGDDDEGKDGEDEAKTGDDGESPDDGAPTTSKPKKPSVYVPNHVVVLGAPKQLLQRRAQSLAQDEAEKTGNTEAEFAKRYDAFQKEKGPDGGLLTFFEQENVLEVLELELKTEDAFSNKKMLLEPVAKYLEAGGKPFNYHPTKEEVQQQQRDVDAQLAAEAEAEQKRASDLLAQEMSDKQSRALSEKTRLETIQKEEMDVLEARSKPLRAYLMETVIPALTEGMLEVVKVQPEDPIDYLADFLFKNGQSLEA</sequence>
<evidence type="ECO:0000313" key="6">
    <source>
        <dbReference type="Proteomes" id="UP000030745"/>
    </source>
</evidence>
<keyword evidence="2" id="KW-0547">Nucleotide-binding</keyword>
<dbReference type="GO" id="GO:0006139">
    <property type="term" value="P:nucleobase-containing compound metabolic process"/>
    <property type="evidence" value="ECO:0007669"/>
    <property type="project" value="InterPro"/>
</dbReference>
<dbReference type="Gene3D" id="3.40.50.300">
    <property type="entry name" value="P-loop containing nucleotide triphosphate hydrolases"/>
    <property type="match status" value="1"/>
</dbReference>
<dbReference type="STRING" id="695850.A0A067CLS9"/>
<dbReference type="Gene3D" id="1.20.890.10">
    <property type="entry name" value="cAMP-dependent protein kinase regulatory subunit, dimerization-anchoring domain"/>
    <property type="match status" value="1"/>
</dbReference>
<evidence type="ECO:0000256" key="4">
    <source>
        <dbReference type="SAM" id="MobiDB-lite"/>
    </source>
</evidence>
<feature type="compositionally biased region" description="Acidic residues" evidence="4">
    <location>
        <begin position="447"/>
        <end position="457"/>
    </location>
</feature>
<dbReference type="GO" id="GO:0005524">
    <property type="term" value="F:ATP binding"/>
    <property type="evidence" value="ECO:0007669"/>
    <property type="project" value="InterPro"/>
</dbReference>
<evidence type="ECO:0000313" key="5">
    <source>
        <dbReference type="EMBL" id="KDO27511.1"/>
    </source>
</evidence>
<evidence type="ECO:0000256" key="2">
    <source>
        <dbReference type="ARBA" id="ARBA00022741"/>
    </source>
</evidence>
<dbReference type="OMA" id="GHVEDDF"/>
<accession>A0A067CLS9</accession>
<dbReference type="KEGG" id="spar:SPRG_06778"/>
<feature type="compositionally biased region" description="Basic and acidic residues" evidence="4">
    <location>
        <begin position="588"/>
        <end position="599"/>
    </location>
</feature>
<evidence type="ECO:0008006" key="7">
    <source>
        <dbReference type="Google" id="ProtNLM"/>
    </source>
</evidence>
<dbReference type="SUPFAM" id="SSF52540">
    <property type="entry name" value="P-loop containing nucleoside triphosphate hydrolases"/>
    <property type="match status" value="1"/>
</dbReference>
<dbReference type="CDD" id="cd22967">
    <property type="entry name" value="DD_AK7"/>
    <property type="match status" value="1"/>
</dbReference>
<proteinExistence type="predicted"/>
<dbReference type="AlphaFoldDB" id="A0A067CLS9"/>
<dbReference type="InterPro" id="IPR000850">
    <property type="entry name" value="Adenylat/UMP-CMP_kin"/>
</dbReference>